<dbReference type="FunFam" id="3.30.1490.20:FF:000015">
    <property type="entry name" value="N5-carboxyaminoimidazole ribonucleotide synthase"/>
    <property type="match status" value="1"/>
</dbReference>
<dbReference type="InterPro" id="IPR003135">
    <property type="entry name" value="ATP-grasp_carboxylate-amine"/>
</dbReference>
<evidence type="ECO:0000256" key="4">
    <source>
        <dbReference type="ARBA" id="ARBA00022840"/>
    </source>
</evidence>
<dbReference type="GO" id="GO:0034028">
    <property type="term" value="F:5-(carboxyamino)imidazole ribonucleotide synthase activity"/>
    <property type="evidence" value="ECO:0007669"/>
    <property type="project" value="UniProtKB-UniRule"/>
</dbReference>
<name>A0A1H0F892_9BACI</name>
<comment type="pathway">
    <text evidence="5 6">Purine metabolism; IMP biosynthesis via de novo pathway; 5-amino-1-(5-phospho-D-ribosyl)imidazole-4-carboxylate from 5-amino-1-(5-phospho-D-ribosyl)imidazole (N5-CAIR route): step 1/2.</text>
</comment>
<dbReference type="FunFam" id="3.40.50.20:FF:000016">
    <property type="entry name" value="N5-carboxyaminoimidazole ribonucleotide synthase"/>
    <property type="match status" value="1"/>
</dbReference>
<dbReference type="OrthoDB" id="9804625at2"/>
<feature type="binding site" evidence="5">
    <location>
        <position position="147"/>
    </location>
    <ligand>
        <name>ATP</name>
        <dbReference type="ChEBI" id="CHEBI:30616"/>
    </ligand>
</feature>
<feature type="domain" description="ATP-grasp" evidence="7">
    <location>
        <begin position="111"/>
        <end position="297"/>
    </location>
</feature>
<sequence length="374" mass="41382">MVKHIQPGQTIGIIGGGQLGRMMAMAARQMGYQIAVLDPTPNSPTGQVADVEITAAYDDFEAAKRLLDESDVITYEFESIDVSVCNYLVEQGYVPQGSELIRISQDRAFEKKAIEKSGARVVAYELIDDIEDLKRATSSVGFPCVLKTRRGGYDGKGQMILNASSDLFDATELLERGPSILEQFLSFEKELSVIVNRSVTGEMTTFPVAENIHMDHILLQSIVPARIVPLIAEKAKEVAKQLAESINMVGTLGVEMFLSEDGEIYINEVAPRPHNSGHYTLDACVTSQFEQHIRAITGMTLGEPKQHQAVVMMNVLGEHITDVLDRIPSLTNAKLHLYGKAQVKPKRKMGHVNFMGEQTKGILQQIKDLEIWRP</sequence>
<dbReference type="PANTHER" id="PTHR11609">
    <property type="entry name" value="PURINE BIOSYNTHESIS PROTEIN 6/7, PUR6/7"/>
    <property type="match status" value="1"/>
</dbReference>
<dbReference type="Pfam" id="PF02222">
    <property type="entry name" value="ATP-grasp"/>
    <property type="match status" value="1"/>
</dbReference>
<dbReference type="GO" id="GO:0006189">
    <property type="term" value="P:'de novo' IMP biosynthetic process"/>
    <property type="evidence" value="ECO:0007669"/>
    <property type="project" value="UniProtKB-UniRule"/>
</dbReference>
<dbReference type="GO" id="GO:0005524">
    <property type="term" value="F:ATP binding"/>
    <property type="evidence" value="ECO:0007669"/>
    <property type="project" value="UniProtKB-UniRule"/>
</dbReference>
<feature type="binding site" evidence="5">
    <location>
        <position position="107"/>
    </location>
    <ligand>
        <name>ATP</name>
        <dbReference type="ChEBI" id="CHEBI:30616"/>
    </ligand>
</feature>
<evidence type="ECO:0000256" key="1">
    <source>
        <dbReference type="ARBA" id="ARBA00022598"/>
    </source>
</evidence>
<evidence type="ECO:0000256" key="6">
    <source>
        <dbReference type="RuleBase" id="RU361200"/>
    </source>
</evidence>
<evidence type="ECO:0000313" key="9">
    <source>
        <dbReference type="Proteomes" id="UP000199334"/>
    </source>
</evidence>
<dbReference type="EMBL" id="FNIG01000011">
    <property type="protein sequence ID" value="SDN90846.1"/>
    <property type="molecule type" value="Genomic_DNA"/>
</dbReference>
<dbReference type="HAMAP" id="MF_01928">
    <property type="entry name" value="PurK"/>
    <property type="match status" value="1"/>
</dbReference>
<dbReference type="InterPro" id="IPR040686">
    <property type="entry name" value="PurK_C"/>
</dbReference>
<dbReference type="SUPFAM" id="SSF56059">
    <property type="entry name" value="Glutathione synthetase ATP-binding domain-like"/>
    <property type="match status" value="1"/>
</dbReference>
<evidence type="ECO:0000256" key="5">
    <source>
        <dbReference type="HAMAP-Rule" id="MF_01928"/>
    </source>
</evidence>
<dbReference type="Gene3D" id="3.40.50.20">
    <property type="match status" value="1"/>
</dbReference>
<dbReference type="PANTHER" id="PTHR11609:SF5">
    <property type="entry name" value="PHOSPHORIBOSYLAMINOIMIDAZOLE CARBOXYLASE"/>
    <property type="match status" value="1"/>
</dbReference>
<feature type="binding site" evidence="5">
    <location>
        <begin position="267"/>
        <end position="268"/>
    </location>
    <ligand>
        <name>ATP</name>
        <dbReference type="ChEBI" id="CHEBI:30616"/>
    </ligand>
</feature>
<dbReference type="NCBIfam" id="NF004679">
    <property type="entry name" value="PRK06019.1-5"/>
    <property type="match status" value="1"/>
</dbReference>
<dbReference type="Proteomes" id="UP000199334">
    <property type="component" value="Unassembled WGS sequence"/>
</dbReference>
<evidence type="ECO:0000256" key="2">
    <source>
        <dbReference type="ARBA" id="ARBA00022741"/>
    </source>
</evidence>
<proteinExistence type="inferred from homology"/>
<comment type="subunit">
    <text evidence="5 6">Homodimer.</text>
</comment>
<feature type="binding site" evidence="5">
    <location>
        <position position="213"/>
    </location>
    <ligand>
        <name>ATP</name>
        <dbReference type="ChEBI" id="CHEBI:30616"/>
    </ligand>
</feature>
<evidence type="ECO:0000256" key="3">
    <source>
        <dbReference type="ARBA" id="ARBA00022755"/>
    </source>
</evidence>
<dbReference type="Gene3D" id="3.30.1490.20">
    <property type="entry name" value="ATP-grasp fold, A domain"/>
    <property type="match status" value="1"/>
</dbReference>
<dbReference type="Gene3D" id="3.30.470.20">
    <property type="entry name" value="ATP-grasp fold, B domain"/>
    <property type="match status" value="1"/>
</dbReference>
<dbReference type="UniPathway" id="UPA00074">
    <property type="reaction ID" value="UER00942"/>
</dbReference>
<comment type="function">
    <text evidence="6">Catalyzes the ATP-dependent conversion of 5-aminoimidazole ribonucleotide (AIR) and HCO(3)- to N5-carboxyaminoimidazole ribonucleotide (N5-CAIR).</text>
</comment>
<feature type="binding site" evidence="5">
    <location>
        <position position="190"/>
    </location>
    <ligand>
        <name>ATP</name>
        <dbReference type="ChEBI" id="CHEBI:30616"/>
    </ligand>
</feature>
<dbReference type="Pfam" id="PF22660">
    <property type="entry name" value="RS_preATP-grasp-like"/>
    <property type="match status" value="1"/>
</dbReference>
<reference evidence="8 9" key="1">
    <citation type="submission" date="2016-10" db="EMBL/GenBank/DDBJ databases">
        <authorList>
            <person name="de Groot N.N."/>
        </authorList>
    </citation>
    <scope>NUCLEOTIDE SEQUENCE [LARGE SCALE GENOMIC DNA]</scope>
    <source>
        <strain evidence="8 9">CGMCC 1.3442</strain>
    </source>
</reference>
<dbReference type="STRING" id="237069.SAMN05216498_0181"/>
<comment type="catalytic activity">
    <reaction evidence="5 6">
        <text>5-amino-1-(5-phospho-beta-D-ribosyl)imidazole + hydrogencarbonate + ATP = 5-carboxyamino-1-(5-phospho-D-ribosyl)imidazole + ADP + phosphate + 2 H(+)</text>
        <dbReference type="Rhea" id="RHEA:19317"/>
        <dbReference type="ChEBI" id="CHEBI:15378"/>
        <dbReference type="ChEBI" id="CHEBI:17544"/>
        <dbReference type="ChEBI" id="CHEBI:30616"/>
        <dbReference type="ChEBI" id="CHEBI:43474"/>
        <dbReference type="ChEBI" id="CHEBI:58730"/>
        <dbReference type="ChEBI" id="CHEBI:137981"/>
        <dbReference type="ChEBI" id="CHEBI:456216"/>
        <dbReference type="EC" id="6.3.4.18"/>
    </reaction>
</comment>
<dbReference type="InterPro" id="IPR005875">
    <property type="entry name" value="PurK"/>
</dbReference>
<dbReference type="RefSeq" id="WP_093857740.1">
    <property type="nucleotide sequence ID" value="NZ_BJVZ01000019.1"/>
</dbReference>
<dbReference type="SUPFAM" id="SSF52440">
    <property type="entry name" value="PreATP-grasp domain"/>
    <property type="match status" value="1"/>
</dbReference>
<dbReference type="GO" id="GO:0046872">
    <property type="term" value="F:metal ion binding"/>
    <property type="evidence" value="ECO:0007669"/>
    <property type="project" value="InterPro"/>
</dbReference>
<dbReference type="PROSITE" id="PS50975">
    <property type="entry name" value="ATP_GRASP"/>
    <property type="match status" value="1"/>
</dbReference>
<dbReference type="InterPro" id="IPR016185">
    <property type="entry name" value="PreATP-grasp_dom_sf"/>
</dbReference>
<dbReference type="NCBIfam" id="NF004675">
    <property type="entry name" value="PRK06019.1-1"/>
    <property type="match status" value="1"/>
</dbReference>
<dbReference type="InterPro" id="IPR011054">
    <property type="entry name" value="Rudment_hybrid_motif"/>
</dbReference>
<protein>
    <recommendedName>
        <fullName evidence="5 6">N5-carboxyaminoimidazole ribonucleotide synthase</fullName>
        <shortName evidence="5 6">N5-CAIR synthase</shortName>
        <ecNumber evidence="5 6">6.3.4.18</ecNumber>
    </recommendedName>
    <alternativeName>
        <fullName evidence="5 6">5-(carboxyamino)imidazole ribonucleotide synthetase</fullName>
    </alternativeName>
</protein>
<dbReference type="InterPro" id="IPR011761">
    <property type="entry name" value="ATP-grasp"/>
</dbReference>
<keyword evidence="2 5" id="KW-0547">Nucleotide-binding</keyword>
<dbReference type="NCBIfam" id="TIGR01161">
    <property type="entry name" value="purK"/>
    <property type="match status" value="1"/>
</dbReference>
<keyword evidence="3 5" id="KW-0658">Purine biosynthesis</keyword>
<dbReference type="EC" id="6.3.4.18" evidence="5 6"/>
<feature type="binding site" evidence="5">
    <location>
        <begin position="152"/>
        <end position="158"/>
    </location>
    <ligand>
        <name>ATP</name>
        <dbReference type="ChEBI" id="CHEBI:30616"/>
    </ligand>
</feature>
<keyword evidence="9" id="KW-1185">Reference proteome</keyword>
<keyword evidence="1 5" id="KW-0436">Ligase</keyword>
<dbReference type="GO" id="GO:0005829">
    <property type="term" value="C:cytosol"/>
    <property type="evidence" value="ECO:0007669"/>
    <property type="project" value="TreeGrafter"/>
</dbReference>
<comment type="similarity">
    <text evidence="5 6">Belongs to the PurK/PurT family.</text>
</comment>
<accession>A0A1H0F892</accession>
<comment type="function">
    <text evidence="5">Catalyzes the ATP-dependent conversion of 5-aminoimidazole ribonucleotide (AIR) and HCO(3)(-) to N5-carboxyaminoimidazole ribonucleotide (N5-CAIR).</text>
</comment>
<dbReference type="GO" id="GO:0004638">
    <property type="term" value="F:phosphoribosylaminoimidazole carboxylase activity"/>
    <property type="evidence" value="ECO:0007669"/>
    <property type="project" value="InterPro"/>
</dbReference>
<dbReference type="Pfam" id="PF17769">
    <property type="entry name" value="PurK_C"/>
    <property type="match status" value="1"/>
</dbReference>
<dbReference type="AlphaFoldDB" id="A0A1H0F892"/>
<dbReference type="SUPFAM" id="SSF51246">
    <property type="entry name" value="Rudiment single hybrid motif"/>
    <property type="match status" value="1"/>
</dbReference>
<gene>
    <name evidence="5 6" type="primary">purK</name>
    <name evidence="8" type="ORF">SAMN05216498_0181</name>
</gene>
<dbReference type="InterPro" id="IPR013815">
    <property type="entry name" value="ATP_grasp_subdomain_1"/>
</dbReference>
<feature type="binding site" evidence="5">
    <location>
        <begin position="182"/>
        <end position="185"/>
    </location>
    <ligand>
        <name>ATP</name>
        <dbReference type="ChEBI" id="CHEBI:30616"/>
    </ligand>
</feature>
<dbReference type="InterPro" id="IPR054350">
    <property type="entry name" value="PurT/PurK_preATP-grasp"/>
</dbReference>
<keyword evidence="4 5" id="KW-0067">ATP-binding</keyword>
<dbReference type="FunFam" id="3.30.470.20:FF:000029">
    <property type="entry name" value="N5-carboxyaminoimidazole ribonucleotide synthase"/>
    <property type="match status" value="1"/>
</dbReference>
<evidence type="ECO:0000313" key="8">
    <source>
        <dbReference type="EMBL" id="SDN90846.1"/>
    </source>
</evidence>
<evidence type="ECO:0000259" key="7">
    <source>
        <dbReference type="PROSITE" id="PS50975"/>
    </source>
</evidence>
<dbReference type="NCBIfam" id="NF004676">
    <property type="entry name" value="PRK06019.1-2"/>
    <property type="match status" value="1"/>
</dbReference>
<organism evidence="8 9">
    <name type="scientific">Tenuibacillus multivorans</name>
    <dbReference type="NCBI Taxonomy" id="237069"/>
    <lineage>
        <taxon>Bacteria</taxon>
        <taxon>Bacillati</taxon>
        <taxon>Bacillota</taxon>
        <taxon>Bacilli</taxon>
        <taxon>Bacillales</taxon>
        <taxon>Bacillaceae</taxon>
        <taxon>Tenuibacillus</taxon>
    </lineage>
</organism>